<dbReference type="Proteomes" id="UP000694399">
    <property type="component" value="Chromosome D4"/>
</dbReference>
<dbReference type="Gene3D" id="4.10.10.10">
    <property type="entry name" value="Metallothionein Isoform II"/>
    <property type="match status" value="1"/>
</dbReference>
<accession>A0A8C8XN75</accession>
<dbReference type="AlphaFoldDB" id="A0A8C8XN75"/>
<sequence>MIIFNLSTQWDTKYDPCICKWFLGAPGWLSQLSIRLRSGHDLTGREFRPHVKLCADSSECTCASCKKSGSCCPTGWAKCARGCICKEGMRQVQLPCPKSRRACCQSK</sequence>
<evidence type="ECO:0008006" key="3">
    <source>
        <dbReference type="Google" id="ProtNLM"/>
    </source>
</evidence>
<proteinExistence type="predicted"/>
<reference evidence="1" key="3">
    <citation type="submission" date="2025-09" db="UniProtKB">
        <authorList>
            <consortium name="Ensembl"/>
        </authorList>
    </citation>
    <scope>IDENTIFICATION</scope>
</reference>
<dbReference type="InterPro" id="IPR023587">
    <property type="entry name" value="Metalthion_dom_sf_vert"/>
</dbReference>
<protein>
    <recommendedName>
        <fullName evidence="3">Metallothionein</fullName>
    </recommendedName>
</protein>
<organism evidence="1 2">
    <name type="scientific">Panthera leo</name>
    <name type="common">Lion</name>
    <dbReference type="NCBI Taxonomy" id="9689"/>
    <lineage>
        <taxon>Eukaryota</taxon>
        <taxon>Metazoa</taxon>
        <taxon>Chordata</taxon>
        <taxon>Craniata</taxon>
        <taxon>Vertebrata</taxon>
        <taxon>Euteleostomi</taxon>
        <taxon>Mammalia</taxon>
        <taxon>Eutheria</taxon>
        <taxon>Laurasiatheria</taxon>
        <taxon>Carnivora</taxon>
        <taxon>Feliformia</taxon>
        <taxon>Felidae</taxon>
        <taxon>Pantherinae</taxon>
        <taxon>Panthera</taxon>
    </lineage>
</organism>
<reference evidence="1" key="2">
    <citation type="submission" date="2025-08" db="UniProtKB">
        <authorList>
            <consortium name="Ensembl"/>
        </authorList>
    </citation>
    <scope>IDENTIFICATION</scope>
</reference>
<evidence type="ECO:0000313" key="2">
    <source>
        <dbReference type="Proteomes" id="UP000694399"/>
    </source>
</evidence>
<dbReference type="Ensembl" id="ENSPLOT00000023948.1">
    <property type="protein sequence ID" value="ENSPLOP00000021680.1"/>
    <property type="gene ID" value="ENSPLOG00000015870.1"/>
</dbReference>
<evidence type="ECO:0000313" key="1">
    <source>
        <dbReference type="Ensembl" id="ENSPLOP00000021680.1"/>
    </source>
</evidence>
<keyword evidence="2" id="KW-1185">Reference proteome</keyword>
<reference evidence="1" key="1">
    <citation type="journal article" date="2019" name="bioRxiv">
        <title>Long live the king: chromosome-level assembly of the lion (Panthera leo) using linked-read, Hi-C, and long read data.</title>
        <authorList>
            <person name="Armstrong E.E."/>
            <person name="Taylor R.W."/>
            <person name="Miller D.E."/>
            <person name="Kaelin C."/>
            <person name="Barsh G."/>
            <person name="Hadly E.A."/>
            <person name="Petrov D."/>
        </authorList>
    </citation>
    <scope>NUCLEOTIDE SEQUENCE [LARGE SCALE GENOMIC DNA]</scope>
</reference>
<name>A0A8C8XN75_PANLE</name>